<accession>A0A067MTL2</accession>
<proteinExistence type="predicted"/>
<sequence length="108" mass="11430">MVDKTRACSCDTYAPPPRPQTITNATHAALQLAIINLFALVASVAPLSARTTDSTVLLRRDFIYPPDTAAYTPLEKGYSAGVDIGHEIYNGNIIGAVEPASSPTLMAP</sequence>
<dbReference type="EMBL" id="KL198035">
    <property type="protein sequence ID" value="KDQ14891.1"/>
    <property type="molecule type" value="Genomic_DNA"/>
</dbReference>
<gene>
    <name evidence="1" type="ORF">BOTBODRAFT_32253</name>
</gene>
<reference evidence="2" key="1">
    <citation type="journal article" date="2014" name="Proc. Natl. Acad. Sci. U.S.A.">
        <title>Extensive sampling of basidiomycete genomes demonstrates inadequacy of the white-rot/brown-rot paradigm for wood decay fungi.</title>
        <authorList>
            <person name="Riley R."/>
            <person name="Salamov A.A."/>
            <person name="Brown D.W."/>
            <person name="Nagy L.G."/>
            <person name="Floudas D."/>
            <person name="Held B.W."/>
            <person name="Levasseur A."/>
            <person name="Lombard V."/>
            <person name="Morin E."/>
            <person name="Otillar R."/>
            <person name="Lindquist E.A."/>
            <person name="Sun H."/>
            <person name="LaButti K.M."/>
            <person name="Schmutz J."/>
            <person name="Jabbour D."/>
            <person name="Luo H."/>
            <person name="Baker S.E."/>
            <person name="Pisabarro A.G."/>
            <person name="Walton J.D."/>
            <person name="Blanchette R.A."/>
            <person name="Henrissat B."/>
            <person name="Martin F."/>
            <person name="Cullen D."/>
            <person name="Hibbett D.S."/>
            <person name="Grigoriev I.V."/>
        </authorList>
    </citation>
    <scope>NUCLEOTIDE SEQUENCE [LARGE SCALE GENOMIC DNA]</scope>
    <source>
        <strain evidence="2">FD-172 SS1</strain>
    </source>
</reference>
<dbReference type="Proteomes" id="UP000027195">
    <property type="component" value="Unassembled WGS sequence"/>
</dbReference>
<organism evidence="1 2">
    <name type="scientific">Botryobasidium botryosum (strain FD-172 SS1)</name>
    <dbReference type="NCBI Taxonomy" id="930990"/>
    <lineage>
        <taxon>Eukaryota</taxon>
        <taxon>Fungi</taxon>
        <taxon>Dikarya</taxon>
        <taxon>Basidiomycota</taxon>
        <taxon>Agaricomycotina</taxon>
        <taxon>Agaricomycetes</taxon>
        <taxon>Cantharellales</taxon>
        <taxon>Botryobasidiaceae</taxon>
        <taxon>Botryobasidium</taxon>
    </lineage>
</organism>
<keyword evidence="2" id="KW-1185">Reference proteome</keyword>
<protein>
    <submittedName>
        <fullName evidence="1">Uncharacterized protein</fullName>
    </submittedName>
</protein>
<evidence type="ECO:0000313" key="2">
    <source>
        <dbReference type="Proteomes" id="UP000027195"/>
    </source>
</evidence>
<dbReference type="InParanoid" id="A0A067MTL2"/>
<dbReference type="AlphaFoldDB" id="A0A067MTL2"/>
<name>A0A067MTL2_BOTB1</name>
<evidence type="ECO:0000313" key="1">
    <source>
        <dbReference type="EMBL" id="KDQ14891.1"/>
    </source>
</evidence>
<dbReference type="HOGENOM" id="CLU_2196510_0_0_1"/>